<keyword evidence="3" id="KW-1185">Reference proteome</keyword>
<dbReference type="eggNOG" id="COG0456">
    <property type="taxonomic scope" value="Bacteria"/>
</dbReference>
<protein>
    <submittedName>
        <fullName evidence="2">GCN5-related N-acetyltransferase</fullName>
    </submittedName>
</protein>
<dbReference type="Proteomes" id="UP000010474">
    <property type="component" value="Chromosome"/>
</dbReference>
<dbReference type="InterPro" id="IPR016181">
    <property type="entry name" value="Acyl_CoA_acyltransferase"/>
</dbReference>
<dbReference type="GO" id="GO:0016747">
    <property type="term" value="F:acyltransferase activity, transferring groups other than amino-acyl groups"/>
    <property type="evidence" value="ECO:0007669"/>
    <property type="project" value="InterPro"/>
</dbReference>
<reference evidence="3" key="1">
    <citation type="journal article" date="2013" name="Proc. Natl. Acad. Sci. U.S.A.">
        <title>Improving the coverage of the cyanobacterial phylum using diversity-driven genome sequencing.</title>
        <authorList>
            <person name="Shih P.M."/>
            <person name="Wu D."/>
            <person name="Latifi A."/>
            <person name="Axen S.D."/>
            <person name="Fewer D.P."/>
            <person name="Talla E."/>
            <person name="Calteau A."/>
            <person name="Cai F."/>
            <person name="Tandeau de Marsac N."/>
            <person name="Rippka R."/>
            <person name="Herdman M."/>
            <person name="Sivonen K."/>
            <person name="Coursin T."/>
            <person name="Laurent T."/>
            <person name="Goodwin L."/>
            <person name="Nolan M."/>
            <person name="Davenport K.W."/>
            <person name="Han C.S."/>
            <person name="Rubin E.M."/>
            <person name="Eisen J.A."/>
            <person name="Woyke T."/>
            <person name="Gugger M."/>
            <person name="Kerfeld C.A."/>
        </authorList>
    </citation>
    <scope>NUCLEOTIDE SEQUENCE [LARGE SCALE GENOMIC DNA]</scope>
    <source>
        <strain evidence="3">ATCC 27899 / PCC 7122</strain>
    </source>
</reference>
<feature type="domain" description="N-acetyltransferase" evidence="1">
    <location>
        <begin position="123"/>
        <end position="214"/>
    </location>
</feature>
<dbReference type="EMBL" id="CP003659">
    <property type="protein sequence ID" value="AFZ60812.1"/>
    <property type="molecule type" value="Genomic_DNA"/>
</dbReference>
<evidence type="ECO:0000259" key="1">
    <source>
        <dbReference type="PROSITE" id="PS51186"/>
    </source>
</evidence>
<dbReference type="SUPFAM" id="SSF55729">
    <property type="entry name" value="Acyl-CoA N-acyltransferases (Nat)"/>
    <property type="match status" value="2"/>
</dbReference>
<accession>K9ZQJ9</accession>
<dbReference type="PROSITE" id="PS51186">
    <property type="entry name" value="GNAT"/>
    <property type="match status" value="1"/>
</dbReference>
<proteinExistence type="predicted"/>
<dbReference type="PATRIC" id="fig|272123.3.peg.5956"/>
<sequence>MTYTLEKLFNNFEALPVNLKDLNLWISALYHLKNDPRNKLLILAKFDNNIIGFCCGDIAASEGLYLEVVKGFQRSGLANELINIAKESGISKIKDISPEAFLYWYRHAGLKRHPELKECSYNLDIQKIDNYTELKPYIPQIKKVLPPDQYNYLMRYCGISSDIQDMVWNDRNFNVYVASLSDKLLGFLITDSLGIHYIYVDPLYRRQGIGTKLVVSSGDHKCHSLPGASSFVNFWGRLLMSKFSYSV</sequence>
<dbReference type="Gene3D" id="3.40.630.30">
    <property type="match status" value="1"/>
</dbReference>
<evidence type="ECO:0000313" key="3">
    <source>
        <dbReference type="Proteomes" id="UP000010474"/>
    </source>
</evidence>
<evidence type="ECO:0000313" key="2">
    <source>
        <dbReference type="EMBL" id="AFZ60812.1"/>
    </source>
</evidence>
<name>K9ZQJ9_ANACC</name>
<gene>
    <name evidence="2" type="ordered locus">Anacy_5500</name>
</gene>
<dbReference type="InterPro" id="IPR000182">
    <property type="entry name" value="GNAT_dom"/>
</dbReference>
<dbReference type="HOGENOM" id="CLU_1122770_0_0_3"/>
<organism evidence="2 3">
    <name type="scientific">Anabaena cylindrica (strain ATCC 27899 / PCC 7122)</name>
    <dbReference type="NCBI Taxonomy" id="272123"/>
    <lineage>
        <taxon>Bacteria</taxon>
        <taxon>Bacillati</taxon>
        <taxon>Cyanobacteriota</taxon>
        <taxon>Cyanophyceae</taxon>
        <taxon>Nostocales</taxon>
        <taxon>Nostocaceae</taxon>
        <taxon>Anabaena</taxon>
    </lineage>
</organism>
<dbReference type="AlphaFoldDB" id="K9ZQJ9"/>
<dbReference type="OrthoDB" id="9796381at2"/>
<dbReference type="RefSeq" id="WP_015217424.1">
    <property type="nucleotide sequence ID" value="NC_019771.1"/>
</dbReference>
<dbReference type="CDD" id="cd04301">
    <property type="entry name" value="NAT_SF"/>
    <property type="match status" value="2"/>
</dbReference>
<dbReference type="Pfam" id="PF13508">
    <property type="entry name" value="Acetyltransf_7"/>
    <property type="match status" value="1"/>
</dbReference>
<dbReference type="KEGG" id="acy:Anacy_5500"/>